<name>A0ACC1I002_9FUNG</name>
<keyword evidence="2" id="KW-1185">Reference proteome</keyword>
<evidence type="ECO:0000313" key="2">
    <source>
        <dbReference type="Proteomes" id="UP001150581"/>
    </source>
</evidence>
<gene>
    <name evidence="1" type="ORF">LPJ66_010624</name>
</gene>
<protein>
    <submittedName>
        <fullName evidence="1">Uncharacterized protein</fullName>
    </submittedName>
</protein>
<accession>A0ACC1I002</accession>
<proteinExistence type="predicted"/>
<reference evidence="1" key="1">
    <citation type="submission" date="2022-07" db="EMBL/GenBank/DDBJ databases">
        <title>Phylogenomic reconstructions and comparative analyses of Kickxellomycotina fungi.</title>
        <authorList>
            <person name="Reynolds N.K."/>
            <person name="Stajich J.E."/>
            <person name="Barry K."/>
            <person name="Grigoriev I.V."/>
            <person name="Crous P."/>
            <person name="Smith M.E."/>
        </authorList>
    </citation>
    <scope>NUCLEOTIDE SEQUENCE</scope>
    <source>
        <strain evidence="1">Benny 63K</strain>
    </source>
</reference>
<dbReference type="Proteomes" id="UP001150581">
    <property type="component" value="Unassembled WGS sequence"/>
</dbReference>
<comment type="caution">
    <text evidence="1">The sequence shown here is derived from an EMBL/GenBank/DDBJ whole genome shotgun (WGS) entry which is preliminary data.</text>
</comment>
<dbReference type="EMBL" id="JANBPG010002855">
    <property type="protein sequence ID" value="KAJ1884413.1"/>
    <property type="molecule type" value="Genomic_DNA"/>
</dbReference>
<evidence type="ECO:0000313" key="1">
    <source>
        <dbReference type="EMBL" id="KAJ1884413.1"/>
    </source>
</evidence>
<sequence>MSKLQVQPVARKVTAISWLPPRAGTAYTDTELYFVTGSGAKHKELVLWTTPNPDFAQSEPDSTNDLAAVVSKVPHNGDVQGIIALSPSLLATASSTGIISVYNMDTESGSMELGESVTAHKFSNGEVAGATSLAVQPTGALDVEVASCGEDGRIAFTALSRLKEPQGYEVDSTVITDLCWTTPTQLAITTRGGQIKIFDRRMPSEILAAFANSQSSQALESIAVHPSQPFRLATGTAGGSVLVWDIRDMRQPVIEELAVHEANVWQVRFDPADSTRVISCSEDASIAVTQWATEGRGAVALGVAPPERGVRRLSSMFNALSINCFDICPSTRTHLLVAGSDSGNLLMEKTVNPDFKLF</sequence>
<organism evidence="1 2">
    <name type="scientific">Kickxella alabastrina</name>
    <dbReference type="NCBI Taxonomy" id="61397"/>
    <lineage>
        <taxon>Eukaryota</taxon>
        <taxon>Fungi</taxon>
        <taxon>Fungi incertae sedis</taxon>
        <taxon>Zoopagomycota</taxon>
        <taxon>Kickxellomycotina</taxon>
        <taxon>Kickxellomycetes</taxon>
        <taxon>Kickxellales</taxon>
        <taxon>Kickxellaceae</taxon>
        <taxon>Kickxella</taxon>
    </lineage>
</organism>